<sequence length="160" mass="18483">MTTQPTDFVYVPISAAIYAELIRRSGRDNVAIYIENQVQDFLDSTEGDPDIWSAAYIERHAKDLSDQFAEEYGEPTRGYQWQNVFLPNGTSIRMTYRGDARHAEIRHEKLIYGKESMSPSEFASRVASNTSRNAWRDIYVKFPGDSGWTFADDLRRKKSR</sequence>
<dbReference type="AlphaFoldDB" id="A0A085U0U1"/>
<comment type="caution">
    <text evidence="1">The sequence shown here is derived from an EMBL/GenBank/DDBJ whole genome shotgun (WGS) entry which is preliminary data.</text>
</comment>
<evidence type="ECO:0000313" key="2">
    <source>
        <dbReference type="Proteomes" id="UP000028607"/>
    </source>
</evidence>
<proteinExistence type="predicted"/>
<dbReference type="RefSeq" id="WP_051855087.1">
    <property type="nucleotide sequence ID" value="NZ_AQRC01000001.1"/>
</dbReference>
<dbReference type="eggNOG" id="ENOG5032KQG">
    <property type="taxonomic scope" value="Bacteria"/>
</dbReference>
<reference evidence="1 2" key="2">
    <citation type="journal article" date="2015" name="Antonie Van Leeuwenhoek">
        <title>Thioclava indica sp. nov., isolated from surface seawater of the Indian Ocean.</title>
        <authorList>
            <person name="Liu Y."/>
            <person name="Lai Q."/>
            <person name="Du J."/>
            <person name="Xu H."/>
            <person name="Jiang L."/>
            <person name="Shao Z."/>
        </authorList>
    </citation>
    <scope>NUCLEOTIDE SEQUENCE [LARGE SCALE GENOMIC DNA]</scope>
    <source>
        <strain evidence="1 2">13D2W-2</strain>
    </source>
</reference>
<evidence type="ECO:0000313" key="1">
    <source>
        <dbReference type="EMBL" id="KFE36588.1"/>
    </source>
</evidence>
<name>A0A085U0U1_9RHOB</name>
<dbReference type="Proteomes" id="UP000028607">
    <property type="component" value="Unassembled WGS sequence"/>
</dbReference>
<dbReference type="STRING" id="1317124.DW2_00480"/>
<gene>
    <name evidence="1" type="ORF">DW2_00480</name>
</gene>
<keyword evidence="2" id="KW-1185">Reference proteome</keyword>
<dbReference type="OrthoDB" id="8456477at2"/>
<dbReference type="EMBL" id="AQRC01000001">
    <property type="protein sequence ID" value="KFE36588.1"/>
    <property type="molecule type" value="Genomic_DNA"/>
</dbReference>
<protein>
    <submittedName>
        <fullName evidence="1">Uncharacterized protein</fullName>
    </submittedName>
</protein>
<reference evidence="2" key="1">
    <citation type="submission" date="2013-04" db="EMBL/GenBank/DDBJ databases">
        <title>Thioclava sp. 13D2W-2 Genome Sequencing.</title>
        <authorList>
            <person name="Lai Q."/>
            <person name="Li G."/>
            <person name="Shao Z."/>
        </authorList>
    </citation>
    <scope>NUCLEOTIDE SEQUENCE [LARGE SCALE GENOMIC DNA]</scope>
    <source>
        <strain evidence="2">13D2W-2</strain>
    </source>
</reference>
<accession>A0A085U0U1</accession>
<organism evidence="1 2">
    <name type="scientific">Thioclava atlantica</name>
    <dbReference type="NCBI Taxonomy" id="1317124"/>
    <lineage>
        <taxon>Bacteria</taxon>
        <taxon>Pseudomonadati</taxon>
        <taxon>Pseudomonadota</taxon>
        <taxon>Alphaproteobacteria</taxon>
        <taxon>Rhodobacterales</taxon>
        <taxon>Paracoccaceae</taxon>
        <taxon>Thioclava</taxon>
    </lineage>
</organism>